<keyword evidence="1" id="KW-0472">Membrane</keyword>
<dbReference type="AlphaFoldDB" id="A0A4V2PSC8"/>
<accession>A0A4V2PSC8</accession>
<gene>
    <name evidence="2" type="ORF">C8D98_0428</name>
</gene>
<dbReference type="Proteomes" id="UP000294614">
    <property type="component" value="Unassembled WGS sequence"/>
</dbReference>
<dbReference type="Pfam" id="PF26373">
    <property type="entry name" value="MamC"/>
    <property type="match status" value="1"/>
</dbReference>
<evidence type="ECO:0000313" key="3">
    <source>
        <dbReference type="Proteomes" id="UP000294614"/>
    </source>
</evidence>
<feature type="transmembrane region" description="Helical" evidence="1">
    <location>
        <begin position="56"/>
        <end position="82"/>
    </location>
</feature>
<keyword evidence="3" id="KW-1185">Reference proteome</keyword>
<evidence type="ECO:0000256" key="1">
    <source>
        <dbReference type="SAM" id="Phobius"/>
    </source>
</evidence>
<comment type="caution">
    <text evidence="2">The sequence shown here is derived from an EMBL/GenBank/DDBJ whole genome shotgun (WGS) entry which is preliminary data.</text>
</comment>
<keyword evidence="1" id="KW-0812">Transmembrane</keyword>
<dbReference type="RefSeq" id="WP_132871597.1">
    <property type="nucleotide sequence ID" value="NZ_JAJUHT010000002.1"/>
</dbReference>
<proteinExistence type="predicted"/>
<organism evidence="2 3">
    <name type="scientific">Seleniivibrio woodruffii</name>
    <dbReference type="NCBI Taxonomy" id="1078050"/>
    <lineage>
        <taxon>Bacteria</taxon>
        <taxon>Pseudomonadati</taxon>
        <taxon>Deferribacterota</taxon>
        <taxon>Deferribacteres</taxon>
        <taxon>Deferribacterales</taxon>
        <taxon>Geovibrionaceae</taxon>
        <taxon>Seleniivibrio</taxon>
    </lineage>
</organism>
<sequence length="110" mass="11013">MSRHVLVKTAAAGAVAGAVIGGAVSAAKQYRDFKDGKVTKEKAAENTVKEAAGTGLATAAGAAVAGTLGLGLFASLAAFTVVSAGMKYLWDSKVSECTKEECTTEQGDLS</sequence>
<dbReference type="EMBL" id="SMGG01000003">
    <property type="protein sequence ID" value="TCK61921.1"/>
    <property type="molecule type" value="Genomic_DNA"/>
</dbReference>
<dbReference type="InterPro" id="IPR058956">
    <property type="entry name" value="MamC"/>
</dbReference>
<evidence type="ECO:0000313" key="2">
    <source>
        <dbReference type="EMBL" id="TCK61921.1"/>
    </source>
</evidence>
<reference evidence="2 3" key="1">
    <citation type="submission" date="2019-03" db="EMBL/GenBank/DDBJ databases">
        <title>Genomic Encyclopedia of Type Strains, Phase IV (KMG-IV): sequencing the most valuable type-strain genomes for metagenomic binning, comparative biology and taxonomic classification.</title>
        <authorList>
            <person name="Goeker M."/>
        </authorList>
    </citation>
    <scope>NUCLEOTIDE SEQUENCE [LARGE SCALE GENOMIC DNA]</scope>
    <source>
        <strain evidence="2 3">DSM 24984</strain>
    </source>
</reference>
<protein>
    <submittedName>
        <fullName evidence="2">Uncharacterized protein</fullName>
    </submittedName>
</protein>
<keyword evidence="1" id="KW-1133">Transmembrane helix</keyword>
<name>A0A4V2PSC8_9BACT</name>